<accession>A0A7M5XLL1</accession>
<feature type="region of interest" description="Disordered" evidence="6">
    <location>
        <begin position="79"/>
        <end position="101"/>
    </location>
</feature>
<dbReference type="AlphaFoldDB" id="A0A7M5XLL1"/>
<dbReference type="InterPro" id="IPR036282">
    <property type="entry name" value="Glutathione-S-Trfase_C_sf"/>
</dbReference>
<dbReference type="GO" id="GO:0005829">
    <property type="term" value="C:cytosol"/>
    <property type="evidence" value="ECO:0007669"/>
    <property type="project" value="UniProtKB-SubCell"/>
</dbReference>
<evidence type="ECO:0000256" key="2">
    <source>
        <dbReference type="ARBA" id="ARBA00004514"/>
    </source>
</evidence>
<evidence type="ECO:0008006" key="11">
    <source>
        <dbReference type="Google" id="ProtNLM"/>
    </source>
</evidence>
<sequence>MYSMKPVYKTDDIEVSDIMYKMKSLHCEETTTGSNETLNPRMKQLEETQLLILKKLANLENEVKQMSLQLGHNYGDAFPVPVPSSTTRSSQSTASTLPSGPVQLPEGTLDFVITVSAQNPSFSPLLIGELLRKRGVEVAFPTHLHSSCKEGSITAQILQPYGGELTGRLRTSTTAKVYLTIMIKDVPFCPSVMYSAMLQTRIIGDTNIARFLTRFLVPDLYDENNMESVSSIDQMMDMAKQLASSSTKVREAAMKSLNAHLGRKQEYLSCDRFTLADIATLSALLSNRSNFNSLPKNVKPWFQRIASNFDLRNFTLPAAWSSA</sequence>
<keyword evidence="5" id="KW-0539">Nucleus</keyword>
<evidence type="ECO:0000259" key="8">
    <source>
        <dbReference type="Pfam" id="PF18569"/>
    </source>
</evidence>
<evidence type="ECO:0000313" key="10">
    <source>
        <dbReference type="Proteomes" id="UP000594262"/>
    </source>
</evidence>
<dbReference type="GO" id="GO:0006412">
    <property type="term" value="P:translation"/>
    <property type="evidence" value="ECO:0007669"/>
    <property type="project" value="UniProtKB-KW"/>
</dbReference>
<dbReference type="Pfam" id="PF18569">
    <property type="entry name" value="Thioredoxin_16"/>
    <property type="match status" value="1"/>
</dbReference>
<organism evidence="9 10">
    <name type="scientific">Clytia hemisphaerica</name>
    <dbReference type="NCBI Taxonomy" id="252671"/>
    <lineage>
        <taxon>Eukaryota</taxon>
        <taxon>Metazoa</taxon>
        <taxon>Cnidaria</taxon>
        <taxon>Hydrozoa</taxon>
        <taxon>Hydroidolina</taxon>
        <taxon>Leptothecata</taxon>
        <taxon>Obeliida</taxon>
        <taxon>Clytiidae</taxon>
        <taxon>Clytia</taxon>
    </lineage>
</organism>
<feature type="domain" description="Glutathione S-transferase C-terminal" evidence="7">
    <location>
        <begin position="248"/>
        <end position="307"/>
    </location>
</feature>
<feature type="domain" description="AIMP2 thioredoxin-like" evidence="8">
    <location>
        <begin position="109"/>
        <end position="202"/>
    </location>
</feature>
<dbReference type="Pfam" id="PF00043">
    <property type="entry name" value="GST_C"/>
    <property type="match status" value="1"/>
</dbReference>
<evidence type="ECO:0000256" key="5">
    <source>
        <dbReference type="ARBA" id="ARBA00023242"/>
    </source>
</evidence>
<keyword evidence="10" id="KW-1185">Reference proteome</keyword>
<evidence type="ECO:0000256" key="6">
    <source>
        <dbReference type="SAM" id="MobiDB-lite"/>
    </source>
</evidence>
<dbReference type="Gene3D" id="1.20.1050.130">
    <property type="match status" value="1"/>
</dbReference>
<evidence type="ECO:0000256" key="1">
    <source>
        <dbReference type="ARBA" id="ARBA00004123"/>
    </source>
</evidence>
<dbReference type="PANTHER" id="PTHR13438:SF2">
    <property type="entry name" value="AMINOACYL TRNA SYNTHASE COMPLEX-INTERACTING MULTIFUNCTIONAL PROTEIN 2"/>
    <property type="match status" value="1"/>
</dbReference>
<evidence type="ECO:0000313" key="9">
    <source>
        <dbReference type="EnsemblMetazoa" id="CLYHEMP023588.1"/>
    </source>
</evidence>
<comment type="subcellular location">
    <subcellularLocation>
        <location evidence="2">Cytoplasm</location>
        <location evidence="2">Cytosol</location>
    </subcellularLocation>
    <subcellularLocation>
        <location evidence="1">Nucleus</location>
    </subcellularLocation>
</comment>
<dbReference type="InterPro" id="IPR004046">
    <property type="entry name" value="GST_C"/>
</dbReference>
<proteinExistence type="predicted"/>
<evidence type="ECO:0000256" key="4">
    <source>
        <dbReference type="ARBA" id="ARBA00022917"/>
    </source>
</evidence>
<reference evidence="9" key="1">
    <citation type="submission" date="2021-01" db="UniProtKB">
        <authorList>
            <consortium name="EnsemblMetazoa"/>
        </authorList>
    </citation>
    <scope>IDENTIFICATION</scope>
</reference>
<dbReference type="EnsemblMetazoa" id="CLYHEMT023588.1">
    <property type="protein sequence ID" value="CLYHEMP023588.1"/>
    <property type="gene ID" value="CLYHEMG023588"/>
</dbReference>
<dbReference type="GO" id="GO:0005634">
    <property type="term" value="C:nucleus"/>
    <property type="evidence" value="ECO:0007669"/>
    <property type="project" value="UniProtKB-SubCell"/>
</dbReference>
<dbReference type="InterPro" id="IPR041503">
    <property type="entry name" value="AIMP2_thioredoxin"/>
</dbReference>
<evidence type="ECO:0000259" key="7">
    <source>
        <dbReference type="Pfam" id="PF00043"/>
    </source>
</evidence>
<keyword evidence="3" id="KW-0963">Cytoplasm</keyword>
<dbReference type="InterPro" id="IPR042360">
    <property type="entry name" value="AIMP2"/>
</dbReference>
<name>A0A7M5XLL1_9CNID</name>
<feature type="compositionally biased region" description="Low complexity" evidence="6">
    <location>
        <begin position="84"/>
        <end position="96"/>
    </location>
</feature>
<dbReference type="OrthoDB" id="2309723at2759"/>
<dbReference type="GO" id="GO:0017101">
    <property type="term" value="C:aminoacyl-tRNA synthetase multienzyme complex"/>
    <property type="evidence" value="ECO:0007669"/>
    <property type="project" value="InterPro"/>
</dbReference>
<dbReference type="SUPFAM" id="SSF47616">
    <property type="entry name" value="GST C-terminal domain-like"/>
    <property type="match status" value="1"/>
</dbReference>
<dbReference type="PANTHER" id="PTHR13438">
    <property type="entry name" value="AMINOACYL TRNA SYNTHASE COMPLEX-INTERACTING MULTIFUNCTIONAL PROTEIN"/>
    <property type="match status" value="1"/>
</dbReference>
<keyword evidence="4" id="KW-0648">Protein biosynthesis</keyword>
<protein>
    <recommendedName>
        <fullName evidence="11">Aminoacyl tRNA synthase complex-interacting multifunctional protein 2</fullName>
    </recommendedName>
</protein>
<evidence type="ECO:0000256" key="3">
    <source>
        <dbReference type="ARBA" id="ARBA00022490"/>
    </source>
</evidence>
<dbReference type="Proteomes" id="UP000594262">
    <property type="component" value="Unplaced"/>
</dbReference>